<gene>
    <name evidence="4" type="ORF">R50_2286</name>
</gene>
<organism evidence="4 5">
    <name type="scientific">Candidatus Hydrogenisulfobacillus filiaventi</name>
    <dbReference type="NCBI Taxonomy" id="2707344"/>
    <lineage>
        <taxon>Bacteria</taxon>
        <taxon>Bacillati</taxon>
        <taxon>Bacillota</taxon>
        <taxon>Clostridia</taxon>
        <taxon>Eubacteriales</taxon>
        <taxon>Clostridiales Family XVII. Incertae Sedis</taxon>
        <taxon>Candidatus Hydrogenisulfobacillus</taxon>
    </lineage>
</organism>
<dbReference type="InterPro" id="IPR003749">
    <property type="entry name" value="ThiS/MoaD-like"/>
</dbReference>
<keyword evidence="5" id="KW-1185">Reference proteome</keyword>
<dbReference type="GO" id="GO:0006777">
    <property type="term" value="P:Mo-molybdopterin cofactor biosynthetic process"/>
    <property type="evidence" value="ECO:0007669"/>
    <property type="project" value="InterPro"/>
</dbReference>
<evidence type="ECO:0000256" key="1">
    <source>
        <dbReference type="ARBA" id="ARBA00022741"/>
    </source>
</evidence>
<protein>
    <recommendedName>
        <fullName evidence="3">Molybdopterin synthase sulfur carrier subunit</fullName>
    </recommendedName>
</protein>
<dbReference type="GO" id="GO:1990133">
    <property type="term" value="C:molybdopterin adenylyltransferase complex"/>
    <property type="evidence" value="ECO:0007669"/>
    <property type="project" value="TreeGrafter"/>
</dbReference>
<name>A0A6F8ZK01_9FIRM</name>
<dbReference type="InterPro" id="IPR016155">
    <property type="entry name" value="Mopterin_synth/thiamin_S_b"/>
</dbReference>
<reference evidence="4 5" key="1">
    <citation type="submission" date="2020-02" db="EMBL/GenBank/DDBJ databases">
        <authorList>
            <person name="Hogendoorn C."/>
        </authorList>
    </citation>
    <scope>NUCLEOTIDE SEQUENCE [LARGE SCALE GENOMIC DNA]</scope>
    <source>
        <strain evidence="4">R501</strain>
    </source>
</reference>
<evidence type="ECO:0000313" key="4">
    <source>
        <dbReference type="EMBL" id="CAB1129783.1"/>
    </source>
</evidence>
<proteinExistence type="inferred from homology"/>
<dbReference type="Gene3D" id="3.10.20.30">
    <property type="match status" value="1"/>
</dbReference>
<dbReference type="Proteomes" id="UP000503399">
    <property type="component" value="Chromosome"/>
</dbReference>
<dbReference type="SUPFAM" id="SSF54285">
    <property type="entry name" value="MoaD/ThiS"/>
    <property type="match status" value="1"/>
</dbReference>
<dbReference type="CDD" id="cd00754">
    <property type="entry name" value="Ubl_MoaD"/>
    <property type="match status" value="1"/>
</dbReference>
<dbReference type="InterPro" id="IPR044672">
    <property type="entry name" value="MOCS2A"/>
</dbReference>
<dbReference type="PANTHER" id="PTHR33359:SF1">
    <property type="entry name" value="MOLYBDOPTERIN SYNTHASE SULFUR CARRIER SUBUNIT"/>
    <property type="match status" value="1"/>
</dbReference>
<evidence type="ECO:0000256" key="2">
    <source>
        <dbReference type="ARBA" id="ARBA00024200"/>
    </source>
</evidence>
<dbReference type="Pfam" id="PF02597">
    <property type="entry name" value="ThiS"/>
    <property type="match status" value="1"/>
</dbReference>
<dbReference type="PANTHER" id="PTHR33359">
    <property type="entry name" value="MOLYBDOPTERIN SYNTHASE SULFUR CARRIER SUBUNIT"/>
    <property type="match status" value="1"/>
</dbReference>
<dbReference type="GO" id="GO:0000166">
    <property type="term" value="F:nucleotide binding"/>
    <property type="evidence" value="ECO:0007669"/>
    <property type="project" value="UniProtKB-KW"/>
</dbReference>
<evidence type="ECO:0000313" key="5">
    <source>
        <dbReference type="Proteomes" id="UP000503399"/>
    </source>
</evidence>
<dbReference type="AlphaFoldDB" id="A0A6F8ZK01"/>
<keyword evidence="1" id="KW-0547">Nucleotide-binding</keyword>
<evidence type="ECO:0000256" key="3">
    <source>
        <dbReference type="ARBA" id="ARBA00024247"/>
    </source>
</evidence>
<dbReference type="KEGG" id="hfv:R50_2286"/>
<dbReference type="EMBL" id="LR778114">
    <property type="protein sequence ID" value="CAB1129783.1"/>
    <property type="molecule type" value="Genomic_DNA"/>
</dbReference>
<accession>A0A6F8ZK01</accession>
<comment type="similarity">
    <text evidence="2">Belongs to the MoaD family.</text>
</comment>
<sequence length="78" mass="8670">MQVQVEFFSFAGDRMGTRSLTLDVEPGTTVGDLFRRWQDRLALPLERWMFAVNDEWAPAATVLAAGDRVVFIPPVSGG</sequence>
<dbReference type="InterPro" id="IPR012675">
    <property type="entry name" value="Beta-grasp_dom_sf"/>
</dbReference>